<gene>
    <name evidence="2" type="ORF">DMT42_05535</name>
</gene>
<protein>
    <submittedName>
        <fullName evidence="2">Uncharacterized protein</fullName>
    </submittedName>
</protein>
<accession>A0A2U9NWX4</accession>
<keyword evidence="1" id="KW-0812">Transmembrane</keyword>
<dbReference type="Proteomes" id="UP000247634">
    <property type="component" value="Chromosome"/>
</dbReference>
<dbReference type="RefSeq" id="WP_110626758.1">
    <property type="nucleotide sequence ID" value="NZ_CP029788.1"/>
</dbReference>
<dbReference type="AlphaFoldDB" id="A0A2U9NWX4"/>
<name>A0A2U9NWX4_STRAS</name>
<feature type="transmembrane region" description="Helical" evidence="1">
    <location>
        <begin position="6"/>
        <end position="27"/>
    </location>
</feature>
<keyword evidence="3" id="KW-1185">Reference proteome</keyword>
<reference evidence="2 3" key="1">
    <citation type="submission" date="2018-06" db="EMBL/GenBank/DDBJ databases">
        <title>The complete genome sequence of a nosiheptide producer Streptomyces actuosus ATCC 25421: deducing the ability of producing a new class III lantibiotics.</title>
        <authorList>
            <person name="Liu W."/>
            <person name="Sun F."/>
            <person name="Hu Y."/>
        </authorList>
    </citation>
    <scope>NUCLEOTIDE SEQUENCE [LARGE SCALE GENOMIC DNA]</scope>
    <source>
        <strain evidence="2 3">ATCC 25421</strain>
    </source>
</reference>
<keyword evidence="1" id="KW-1133">Transmembrane helix</keyword>
<dbReference type="KEGG" id="sact:DMT42_05535"/>
<keyword evidence="1" id="KW-0472">Membrane</keyword>
<sequence length="82" mass="9193">MDRAPIIALVSFAGAEVCALLALWLRLRRRTLGERLRRRTVVDLAEAVVPGARLEWDERTGDGDRLRLRIVHAPAHEGDPAE</sequence>
<organism evidence="2 3">
    <name type="scientific">Streptomyces actuosus</name>
    <dbReference type="NCBI Taxonomy" id="1885"/>
    <lineage>
        <taxon>Bacteria</taxon>
        <taxon>Bacillati</taxon>
        <taxon>Actinomycetota</taxon>
        <taxon>Actinomycetes</taxon>
        <taxon>Kitasatosporales</taxon>
        <taxon>Streptomycetaceae</taxon>
        <taxon>Streptomyces</taxon>
    </lineage>
</organism>
<evidence type="ECO:0000256" key="1">
    <source>
        <dbReference type="SAM" id="Phobius"/>
    </source>
</evidence>
<proteinExistence type="predicted"/>
<dbReference type="EMBL" id="CP029788">
    <property type="protein sequence ID" value="AWT41822.1"/>
    <property type="molecule type" value="Genomic_DNA"/>
</dbReference>
<evidence type="ECO:0000313" key="3">
    <source>
        <dbReference type="Proteomes" id="UP000247634"/>
    </source>
</evidence>
<evidence type="ECO:0000313" key="2">
    <source>
        <dbReference type="EMBL" id="AWT41822.1"/>
    </source>
</evidence>